<evidence type="ECO:0000256" key="1">
    <source>
        <dbReference type="SAM" id="MobiDB-lite"/>
    </source>
</evidence>
<dbReference type="EMBL" id="JAGRRH010000052">
    <property type="protein sequence ID" value="KAG7338636.1"/>
    <property type="molecule type" value="Genomic_DNA"/>
</dbReference>
<evidence type="ECO:0000313" key="2">
    <source>
        <dbReference type="EMBL" id="KAG7338636.1"/>
    </source>
</evidence>
<comment type="caution">
    <text evidence="3">The sequence shown here is derived from an EMBL/GenBank/DDBJ whole genome shotgun (WGS) entry which is preliminary data.</text>
</comment>
<name>A0A9K3KGL3_9STRA</name>
<organism evidence="3 4">
    <name type="scientific">Nitzschia inconspicua</name>
    <dbReference type="NCBI Taxonomy" id="303405"/>
    <lineage>
        <taxon>Eukaryota</taxon>
        <taxon>Sar</taxon>
        <taxon>Stramenopiles</taxon>
        <taxon>Ochrophyta</taxon>
        <taxon>Bacillariophyta</taxon>
        <taxon>Bacillariophyceae</taxon>
        <taxon>Bacillariophycidae</taxon>
        <taxon>Bacillariales</taxon>
        <taxon>Bacillariaceae</taxon>
        <taxon>Nitzschia</taxon>
    </lineage>
</organism>
<accession>A0A9K3KGL3</accession>
<dbReference type="EMBL" id="JAGRRH010000024">
    <property type="protein sequence ID" value="KAG7342796.1"/>
    <property type="molecule type" value="Genomic_DNA"/>
</dbReference>
<sequence>MSRARPVGIHSPKTLDSQGPLMATKPYGLEESSRPANQRHRFGFRLTRIPNLPVSLFSPKSKKTHTVTSVLNDAIRISSPDLCNTDYCLNDDKSSVVTIATTPVKKSVNFDLLQTEEFGTNPPYILDDETIATLWYSEDERMSMKFNRDNALDSGLEKKEWIDGMNTLIHYCNQAIPQSTYDPEDLKGKAKALVPTYRGLESHGLTQLTALRRKHMNSVLEHIERIPKKIPKDLRDRMVSARSLQYSRPLTLLALVLAQADAQEARIPSERVVLCKTVSKSKKHFGASHQSNET</sequence>
<evidence type="ECO:0000313" key="4">
    <source>
        <dbReference type="Proteomes" id="UP000693970"/>
    </source>
</evidence>
<keyword evidence="4" id="KW-1185">Reference proteome</keyword>
<reference evidence="3" key="1">
    <citation type="journal article" date="2021" name="Sci. Rep.">
        <title>Diploid genomic architecture of Nitzschia inconspicua, an elite biomass production diatom.</title>
        <authorList>
            <person name="Oliver A."/>
            <person name="Podell S."/>
            <person name="Pinowska A."/>
            <person name="Traller J.C."/>
            <person name="Smith S.R."/>
            <person name="McClure R."/>
            <person name="Beliaev A."/>
            <person name="Bohutskyi P."/>
            <person name="Hill E.A."/>
            <person name="Rabines A."/>
            <person name="Zheng H."/>
            <person name="Allen L.Z."/>
            <person name="Kuo A."/>
            <person name="Grigoriev I.V."/>
            <person name="Allen A.E."/>
            <person name="Hazlebeck D."/>
            <person name="Allen E.E."/>
        </authorList>
    </citation>
    <scope>NUCLEOTIDE SEQUENCE</scope>
    <source>
        <strain evidence="3">Hildebrandi</strain>
    </source>
</reference>
<proteinExistence type="predicted"/>
<reference evidence="3" key="2">
    <citation type="submission" date="2021-04" db="EMBL/GenBank/DDBJ databases">
        <authorList>
            <person name="Podell S."/>
        </authorList>
    </citation>
    <scope>NUCLEOTIDE SEQUENCE</scope>
    <source>
        <strain evidence="3">Hildebrandi</strain>
    </source>
</reference>
<feature type="region of interest" description="Disordered" evidence="1">
    <location>
        <begin position="1"/>
        <end position="36"/>
    </location>
</feature>
<gene>
    <name evidence="3" type="ORF">IV203_020740</name>
    <name evidence="2" type="ORF">IV203_021568</name>
</gene>
<dbReference type="AlphaFoldDB" id="A0A9K3KGL3"/>
<protein>
    <submittedName>
        <fullName evidence="3">Uncharacterized protein</fullName>
    </submittedName>
</protein>
<evidence type="ECO:0000313" key="3">
    <source>
        <dbReference type="EMBL" id="KAG7342796.1"/>
    </source>
</evidence>
<dbReference type="Proteomes" id="UP000693970">
    <property type="component" value="Unassembled WGS sequence"/>
</dbReference>